<dbReference type="AlphaFoldDB" id="A0A5B1BIG4"/>
<protein>
    <submittedName>
        <fullName evidence="2">Uncharacterized protein</fullName>
    </submittedName>
</protein>
<evidence type="ECO:0000256" key="1">
    <source>
        <dbReference type="SAM" id="MobiDB-lite"/>
    </source>
</evidence>
<accession>A0A5B1BIG4</accession>
<evidence type="ECO:0000313" key="3">
    <source>
        <dbReference type="Proteomes" id="UP000324701"/>
    </source>
</evidence>
<dbReference type="Proteomes" id="UP000324701">
    <property type="component" value="Unassembled WGS sequence"/>
</dbReference>
<dbReference type="RefSeq" id="WP_188113053.1">
    <property type="nucleotide sequence ID" value="NZ_VTZN01000159.1"/>
</dbReference>
<sequence>MQRWVGRPPWRWSQRSDRDAGEARAHQRHAHPDVGAARGTCATAVAARLDAYTIPLVAADASRKH</sequence>
<keyword evidence="3" id="KW-1185">Reference proteome</keyword>
<feature type="region of interest" description="Disordered" evidence="1">
    <location>
        <begin position="1"/>
        <end position="34"/>
    </location>
</feature>
<dbReference type="EMBL" id="VTZN01000159">
    <property type="protein sequence ID" value="KAA1248448.1"/>
    <property type="molecule type" value="Genomic_DNA"/>
</dbReference>
<proteinExistence type="predicted"/>
<organism evidence="2 3">
    <name type="scientific">Mycobacterium simiae</name>
    <name type="common">Mycobacterium habana</name>
    <dbReference type="NCBI Taxonomy" id="1784"/>
    <lineage>
        <taxon>Bacteria</taxon>
        <taxon>Bacillati</taxon>
        <taxon>Actinomycetota</taxon>
        <taxon>Actinomycetes</taxon>
        <taxon>Mycobacteriales</taxon>
        <taxon>Mycobacteriaceae</taxon>
        <taxon>Mycobacterium</taxon>
        <taxon>Mycobacterium simiae complex</taxon>
    </lineage>
</organism>
<comment type="caution">
    <text evidence="2">The sequence shown here is derived from an EMBL/GenBank/DDBJ whole genome shotgun (WGS) entry which is preliminary data.</text>
</comment>
<feature type="compositionally biased region" description="Basic and acidic residues" evidence="1">
    <location>
        <begin position="14"/>
        <end position="25"/>
    </location>
</feature>
<evidence type="ECO:0000313" key="2">
    <source>
        <dbReference type="EMBL" id="KAA1248448.1"/>
    </source>
</evidence>
<name>A0A5B1BIG4_MYCSI</name>
<gene>
    <name evidence="2" type="ORF">F0Q45_20565</name>
</gene>
<reference evidence="2 3" key="1">
    <citation type="submission" date="2019-09" db="EMBL/GenBank/DDBJ databases">
        <title>Report of infection by Mycobacterium simiae a patient suffering from pulmonary tuberculosis.</title>
        <authorList>
            <person name="Mohanty P.S."/>
            <person name="Bansal A.K."/>
            <person name="Singh H."/>
            <person name="Sharma S."/>
            <person name="Patil S.A."/>
            <person name="Upadhaya P."/>
            <person name="Singh P.K."/>
            <person name="Kumar D."/>
            <person name="Kumar S."/>
            <person name="Singh R.K."/>
            <person name="Chaudhary B."/>
        </authorList>
    </citation>
    <scope>NUCLEOTIDE SEQUENCE [LARGE SCALE GENOMIC DNA]</scope>
    <source>
        <strain evidence="2 3">JAL-560-SIM</strain>
    </source>
</reference>